<dbReference type="FunFam" id="2.40.290.10:FF:000004">
    <property type="entry name" value="Non-homologous end joining protein Ku"/>
    <property type="match status" value="1"/>
</dbReference>
<dbReference type="PANTHER" id="PTHR41251">
    <property type="entry name" value="NON-HOMOLOGOUS END JOINING PROTEIN KU"/>
    <property type="match status" value="1"/>
</dbReference>
<dbReference type="RefSeq" id="WP_004954290.1">
    <property type="nucleotide sequence ID" value="NZ_AORZ01000168.1"/>
</dbReference>
<protein>
    <recommendedName>
        <fullName evidence="3">Non-homologous end joining protein Ku</fullName>
    </recommendedName>
</protein>
<dbReference type="InterPro" id="IPR006164">
    <property type="entry name" value="DNA_bd_Ku70/Ku80"/>
</dbReference>
<dbReference type="eggNOG" id="COG1273">
    <property type="taxonomic scope" value="Bacteria"/>
</dbReference>
<sequence length="366" mass="40221">MEETPEAEDVMAHAVWSGALTFGLVALPVQMFSATESHTIRFNQLQRGTSDRVRNKRVNERTGEEVPLTEIVKGYDMGDDYVVVEPGELEEIAPGRSKSLEISGFVDLDTIDPIYFDKTYYLGPKSKEYAKVYALLHEALSRSNRAGIATFVMRNREYLVAVKAEGDILTLHTLHWADEIRDPRTEIGTLPERAKVAERELATAVQLVEALSVDWDPETYHDTYQEKVLELVQAKRAGGTVEKSEPAPRSTNVIDLMGALQASIEKAKSGGGEAAEAAEGAEEGELRPPVQLKDAAEKRRTRQAAKKGAKKSATAELEGLSKTELYQRATDAGIPGRSSMSREELVKALASHAAEPSGGRRKKRVS</sequence>
<keyword evidence="2 3" id="KW-0233">DNA recombination</keyword>
<dbReference type="EMBL" id="AORZ01000168">
    <property type="protein sequence ID" value="EME96815.1"/>
    <property type="molecule type" value="Genomic_DNA"/>
</dbReference>
<evidence type="ECO:0000256" key="2">
    <source>
        <dbReference type="ARBA" id="ARBA00023172"/>
    </source>
</evidence>
<dbReference type="GO" id="GO:0006310">
    <property type="term" value="P:DNA recombination"/>
    <property type="evidence" value="ECO:0007669"/>
    <property type="project" value="UniProtKB-KW"/>
</dbReference>
<dbReference type="NCBIfam" id="TIGR02772">
    <property type="entry name" value="Ku_bact"/>
    <property type="match status" value="1"/>
</dbReference>
<keyword evidence="1 3" id="KW-0238">DNA-binding</keyword>
<dbReference type="GO" id="GO:0003690">
    <property type="term" value="F:double-stranded DNA binding"/>
    <property type="evidence" value="ECO:0007669"/>
    <property type="project" value="UniProtKB-UniRule"/>
</dbReference>
<evidence type="ECO:0000313" key="7">
    <source>
        <dbReference type="Proteomes" id="UP000011740"/>
    </source>
</evidence>
<feature type="domain" description="Ku" evidence="5">
    <location>
        <begin position="63"/>
        <end position="192"/>
    </location>
</feature>
<name>M3BYI1_STRM1</name>
<dbReference type="STRING" id="1223523.H340_29569"/>
<comment type="function">
    <text evidence="3">With LigD forms a non-homologous end joining (NHEJ) DNA repair enzyme, which repairs dsDNA breaks with reduced fidelity. Binds linear dsDNA with 5'- and 3'- overhangs but not closed circular dsDNA nor ssDNA. Recruits and stimulates the ligase activity of LigD.</text>
</comment>
<comment type="subunit">
    <text evidence="3">Homodimer. Interacts with LigD.</text>
</comment>
<dbReference type="HAMAP" id="MF_01875">
    <property type="entry name" value="Prokaryotic_Ku"/>
    <property type="match status" value="1"/>
</dbReference>
<dbReference type="PANTHER" id="PTHR41251:SF1">
    <property type="entry name" value="NON-HOMOLOGOUS END JOINING PROTEIN KU"/>
    <property type="match status" value="1"/>
</dbReference>
<feature type="compositionally biased region" description="Basic residues" evidence="4">
    <location>
        <begin position="299"/>
        <end position="310"/>
    </location>
</feature>
<dbReference type="SUPFAM" id="SSF100939">
    <property type="entry name" value="SPOC domain-like"/>
    <property type="match status" value="1"/>
</dbReference>
<evidence type="ECO:0000256" key="1">
    <source>
        <dbReference type="ARBA" id="ARBA00023125"/>
    </source>
</evidence>
<accession>M3BYI1</accession>
<comment type="similarity">
    <text evidence="3">Belongs to the prokaryotic Ku family.</text>
</comment>
<dbReference type="PATRIC" id="fig|1223523.3.peg.6005"/>
<reference evidence="6 7" key="1">
    <citation type="journal article" date="2013" name="Genome Announc.">
        <title>Whole-Genome Shotgun Assembly and Analysis of the Genome of Streptomyces mobaraensis DSM 40847, a Strain for Industrial Production of Microbial Transglutaminase.</title>
        <authorList>
            <person name="Yang H."/>
            <person name="He T."/>
            <person name="Wu W."/>
            <person name="Zhu W."/>
            <person name="Lu B."/>
            <person name="Sun W."/>
        </authorList>
    </citation>
    <scope>NUCLEOTIDE SEQUENCE [LARGE SCALE GENOMIC DNA]</scope>
    <source>
        <strain evidence="6 7">DSM 40847</strain>
    </source>
</reference>
<keyword evidence="3" id="KW-0227">DNA damage</keyword>
<comment type="caution">
    <text evidence="6">The sequence shown here is derived from an EMBL/GenBank/DDBJ whole genome shotgun (WGS) entry which is preliminary data.</text>
</comment>
<dbReference type="Pfam" id="PF02735">
    <property type="entry name" value="Ku"/>
    <property type="match status" value="1"/>
</dbReference>
<evidence type="ECO:0000313" key="6">
    <source>
        <dbReference type="EMBL" id="EME96815.1"/>
    </source>
</evidence>
<keyword evidence="3" id="KW-0234">DNA repair</keyword>
<feature type="region of interest" description="Disordered" evidence="4">
    <location>
        <begin position="295"/>
        <end position="366"/>
    </location>
</feature>
<proteinExistence type="inferred from homology"/>
<feature type="region of interest" description="Disordered" evidence="4">
    <location>
        <begin position="267"/>
        <end position="286"/>
    </location>
</feature>
<dbReference type="SMART" id="SM00559">
    <property type="entry name" value="Ku78"/>
    <property type="match status" value="1"/>
</dbReference>
<gene>
    <name evidence="3" type="primary">ku</name>
    <name evidence="6" type="ORF">H340_29569</name>
</gene>
<organism evidence="6 7">
    <name type="scientific">Streptomyces mobaraensis (strain ATCC 29032 / DSM 40847 / JCM 4168 / NBRC 13819 / NCIMB 11159 / IPCR 16-22)</name>
    <dbReference type="NCBI Taxonomy" id="1223523"/>
    <lineage>
        <taxon>Bacteria</taxon>
        <taxon>Bacillati</taxon>
        <taxon>Actinomycetota</taxon>
        <taxon>Actinomycetes</taxon>
        <taxon>Kitasatosporales</taxon>
        <taxon>Streptomycetaceae</taxon>
        <taxon>Streptomyces</taxon>
    </lineage>
</organism>
<evidence type="ECO:0000259" key="5">
    <source>
        <dbReference type="SMART" id="SM00559"/>
    </source>
</evidence>
<dbReference type="AlphaFoldDB" id="M3BYI1"/>
<evidence type="ECO:0000256" key="4">
    <source>
        <dbReference type="SAM" id="MobiDB-lite"/>
    </source>
</evidence>
<dbReference type="InterPro" id="IPR016194">
    <property type="entry name" value="SPOC-like_C_dom_sf"/>
</dbReference>
<evidence type="ECO:0000256" key="3">
    <source>
        <dbReference type="HAMAP-Rule" id="MF_01875"/>
    </source>
</evidence>
<dbReference type="Proteomes" id="UP000011740">
    <property type="component" value="Unassembled WGS sequence"/>
</dbReference>
<dbReference type="InterPro" id="IPR009187">
    <property type="entry name" value="Prok_Ku"/>
</dbReference>
<dbReference type="Gene3D" id="2.40.290.10">
    <property type="match status" value="1"/>
</dbReference>
<dbReference type="CDD" id="cd00789">
    <property type="entry name" value="KU_like"/>
    <property type="match status" value="1"/>
</dbReference>
<dbReference type="GO" id="GO:0006303">
    <property type="term" value="P:double-strand break repair via nonhomologous end joining"/>
    <property type="evidence" value="ECO:0007669"/>
    <property type="project" value="UniProtKB-UniRule"/>
</dbReference>